<organism evidence="2 3">
    <name type="scientific">Diversispora epigaea</name>
    <dbReference type="NCBI Taxonomy" id="1348612"/>
    <lineage>
        <taxon>Eukaryota</taxon>
        <taxon>Fungi</taxon>
        <taxon>Fungi incertae sedis</taxon>
        <taxon>Mucoromycota</taxon>
        <taxon>Glomeromycotina</taxon>
        <taxon>Glomeromycetes</taxon>
        <taxon>Diversisporales</taxon>
        <taxon>Diversisporaceae</taxon>
        <taxon>Diversispora</taxon>
    </lineage>
</organism>
<feature type="compositionally biased region" description="Polar residues" evidence="1">
    <location>
        <begin position="100"/>
        <end position="112"/>
    </location>
</feature>
<dbReference type="Proteomes" id="UP000266861">
    <property type="component" value="Unassembled WGS sequence"/>
</dbReference>
<name>A0A397J0N3_9GLOM</name>
<feature type="region of interest" description="Disordered" evidence="1">
    <location>
        <begin position="86"/>
        <end position="112"/>
    </location>
</feature>
<dbReference type="STRING" id="1348612.A0A397J0N3"/>
<protein>
    <submittedName>
        <fullName evidence="2">Uncharacterized protein</fullName>
    </submittedName>
</protein>
<accession>A0A397J0N3</accession>
<proteinExistence type="predicted"/>
<keyword evidence="3" id="KW-1185">Reference proteome</keyword>
<evidence type="ECO:0000256" key="1">
    <source>
        <dbReference type="SAM" id="MobiDB-lite"/>
    </source>
</evidence>
<evidence type="ECO:0000313" key="2">
    <source>
        <dbReference type="EMBL" id="RHZ81855.1"/>
    </source>
</evidence>
<gene>
    <name evidence="2" type="ORF">Glove_117g520</name>
</gene>
<evidence type="ECO:0000313" key="3">
    <source>
        <dbReference type="Proteomes" id="UP000266861"/>
    </source>
</evidence>
<reference evidence="2 3" key="1">
    <citation type="submission" date="2018-08" db="EMBL/GenBank/DDBJ databases">
        <title>Genome and evolution of the arbuscular mycorrhizal fungus Diversispora epigaea (formerly Glomus versiforme) and its bacterial endosymbionts.</title>
        <authorList>
            <person name="Sun X."/>
            <person name="Fei Z."/>
            <person name="Harrison M."/>
        </authorList>
    </citation>
    <scope>NUCLEOTIDE SEQUENCE [LARGE SCALE GENOMIC DNA]</scope>
    <source>
        <strain evidence="2 3">IT104</strain>
    </source>
</reference>
<dbReference type="EMBL" id="PQFF01000109">
    <property type="protein sequence ID" value="RHZ81855.1"/>
    <property type="molecule type" value="Genomic_DNA"/>
</dbReference>
<comment type="caution">
    <text evidence="2">The sequence shown here is derived from an EMBL/GenBank/DDBJ whole genome shotgun (WGS) entry which is preliminary data.</text>
</comment>
<dbReference type="OrthoDB" id="2304901at2759"/>
<dbReference type="AlphaFoldDB" id="A0A397J0N3"/>
<sequence length="112" mass="12560">MARVFDNTDAFHSAKKSGLKSNKAKLGLLNSALSKTYGIKLKASNKKNNHYHLVGPFDSDYAPNLPPYQTGEGPFYENDEDIRYRYSKLSPDELEPPPSFDSQNTQGLFDTV</sequence>